<organism evidence="12 13">
    <name type="scientific">Thiorhodovibrio winogradskyi</name>
    <dbReference type="NCBI Taxonomy" id="77007"/>
    <lineage>
        <taxon>Bacteria</taxon>
        <taxon>Pseudomonadati</taxon>
        <taxon>Pseudomonadota</taxon>
        <taxon>Gammaproteobacteria</taxon>
        <taxon>Chromatiales</taxon>
        <taxon>Chromatiaceae</taxon>
        <taxon>Thiorhodovibrio</taxon>
    </lineage>
</organism>
<dbReference type="InterPro" id="IPR036909">
    <property type="entry name" value="Cyt_c-like_dom_sf"/>
</dbReference>
<keyword evidence="10" id="KW-0732">Signal</keyword>
<evidence type="ECO:0000256" key="8">
    <source>
        <dbReference type="PROSITE-ProRule" id="PRU00433"/>
    </source>
</evidence>
<evidence type="ECO:0000259" key="11">
    <source>
        <dbReference type="PROSITE" id="PS51007"/>
    </source>
</evidence>
<evidence type="ECO:0000256" key="6">
    <source>
        <dbReference type="ARBA" id="ARBA00023004"/>
    </source>
</evidence>
<evidence type="ECO:0000256" key="3">
    <source>
        <dbReference type="ARBA" id="ARBA00022692"/>
    </source>
</evidence>
<keyword evidence="2 8" id="KW-0349">Heme</keyword>
<feature type="signal peptide" evidence="10">
    <location>
        <begin position="1"/>
        <end position="19"/>
    </location>
</feature>
<feature type="domain" description="Cytochrome c" evidence="11">
    <location>
        <begin position="42"/>
        <end position="207"/>
    </location>
</feature>
<dbReference type="InterPro" id="IPR009056">
    <property type="entry name" value="Cyt_c-like_dom"/>
</dbReference>
<sequence>MRKSLFAILLIATPLLAPALVMASGGHGPELEHSGIDLKDKASLQRGAKYYVNYCQGCHSLQYSRYNRVAADIGITEAQLEKFLIFGDAKSGELMTNALRPEDGEKWFGTAIPDLTLATRWREPDWVYTYLKSFYVDDSRPYGVNNLVFPDVGMPHVLAGLQGVQEAVYKGGGHEDDGHIAGLKLVEPGTLTPEEYDNMARDITNFLTYVGEPMKLERRRLGIYVLLFLGLMFFLTYNLKKEYWKDIH</sequence>
<evidence type="ECO:0000256" key="5">
    <source>
        <dbReference type="ARBA" id="ARBA00022989"/>
    </source>
</evidence>
<dbReference type="PRINTS" id="PR00603">
    <property type="entry name" value="CYTOCHROMEC1"/>
</dbReference>
<keyword evidence="4 8" id="KW-0479">Metal-binding</keyword>
<dbReference type="PANTHER" id="PTHR10266">
    <property type="entry name" value="CYTOCHROME C1"/>
    <property type="match status" value="1"/>
</dbReference>
<dbReference type="InterPro" id="IPR002326">
    <property type="entry name" value="Cyt_c1"/>
</dbReference>
<gene>
    <name evidence="12" type="primary">fbcH</name>
    <name evidence="12" type="ORF">Thiowin_01124</name>
</gene>
<accession>A0ABZ0S7G8</accession>
<dbReference type="Gene3D" id="1.10.760.10">
    <property type="entry name" value="Cytochrome c-like domain"/>
    <property type="match status" value="1"/>
</dbReference>
<comment type="subcellular location">
    <subcellularLocation>
        <location evidence="1">Membrane</location>
    </subcellularLocation>
</comment>
<reference evidence="12 13" key="1">
    <citation type="journal article" date="2023" name="Microorganisms">
        <title>Thiorhodovibrio frisius and Trv. litoralis spp. nov., Two Novel Members from a Clade of Fastidious Purple Sulfur Bacteria That Exhibit Unique Red-Shifted Light-Harvesting Capabilities.</title>
        <authorList>
            <person name="Methner A."/>
            <person name="Kuzyk S.B."/>
            <person name="Petersen J."/>
            <person name="Bauer S."/>
            <person name="Brinkmann H."/>
            <person name="Sichau K."/>
            <person name="Wanner G."/>
            <person name="Wolf J."/>
            <person name="Neumann-Schaal M."/>
            <person name="Henke P."/>
            <person name="Tank M."/>
            <person name="Sproer C."/>
            <person name="Bunk B."/>
            <person name="Overmann J."/>
        </authorList>
    </citation>
    <scope>NUCLEOTIDE SEQUENCE [LARGE SCALE GENOMIC DNA]</scope>
    <source>
        <strain evidence="12 13">DSM 6702</strain>
    </source>
</reference>
<keyword evidence="7 9" id="KW-0472">Membrane</keyword>
<evidence type="ECO:0000256" key="2">
    <source>
        <dbReference type="ARBA" id="ARBA00022617"/>
    </source>
</evidence>
<protein>
    <submittedName>
        <fullName evidence="12">Cytochrome b/c1</fullName>
    </submittedName>
</protein>
<evidence type="ECO:0000313" key="12">
    <source>
        <dbReference type="EMBL" id="WPL16171.1"/>
    </source>
</evidence>
<dbReference type="Proteomes" id="UP001432180">
    <property type="component" value="Chromosome"/>
</dbReference>
<evidence type="ECO:0000256" key="4">
    <source>
        <dbReference type="ARBA" id="ARBA00022723"/>
    </source>
</evidence>
<keyword evidence="3 9" id="KW-0812">Transmembrane</keyword>
<evidence type="ECO:0000256" key="1">
    <source>
        <dbReference type="ARBA" id="ARBA00004370"/>
    </source>
</evidence>
<dbReference type="EMBL" id="CP121472">
    <property type="protein sequence ID" value="WPL16171.1"/>
    <property type="molecule type" value="Genomic_DNA"/>
</dbReference>
<keyword evidence="6 8" id="KW-0408">Iron</keyword>
<evidence type="ECO:0000256" key="9">
    <source>
        <dbReference type="SAM" id="Phobius"/>
    </source>
</evidence>
<keyword evidence="5 9" id="KW-1133">Transmembrane helix</keyword>
<proteinExistence type="predicted"/>
<evidence type="ECO:0000256" key="10">
    <source>
        <dbReference type="SAM" id="SignalP"/>
    </source>
</evidence>
<evidence type="ECO:0000256" key="7">
    <source>
        <dbReference type="ARBA" id="ARBA00023136"/>
    </source>
</evidence>
<dbReference type="SUPFAM" id="SSF46626">
    <property type="entry name" value="Cytochrome c"/>
    <property type="match status" value="1"/>
</dbReference>
<dbReference type="RefSeq" id="WP_328986722.1">
    <property type="nucleotide sequence ID" value="NZ_CP121472.1"/>
</dbReference>
<dbReference type="PANTHER" id="PTHR10266:SF3">
    <property type="entry name" value="CYTOCHROME C1, HEME PROTEIN, MITOCHONDRIAL"/>
    <property type="match status" value="1"/>
</dbReference>
<feature type="chain" id="PRO_5046016728" evidence="10">
    <location>
        <begin position="20"/>
        <end position="248"/>
    </location>
</feature>
<dbReference type="PROSITE" id="PS51007">
    <property type="entry name" value="CYTC"/>
    <property type="match status" value="1"/>
</dbReference>
<name>A0ABZ0S7G8_9GAMM</name>
<dbReference type="Pfam" id="PF02167">
    <property type="entry name" value="Cytochrom_C1"/>
    <property type="match status" value="1"/>
</dbReference>
<evidence type="ECO:0000313" key="13">
    <source>
        <dbReference type="Proteomes" id="UP001432180"/>
    </source>
</evidence>
<feature type="transmembrane region" description="Helical" evidence="9">
    <location>
        <begin position="221"/>
        <end position="239"/>
    </location>
</feature>
<keyword evidence="13" id="KW-1185">Reference proteome</keyword>